<keyword evidence="4" id="KW-1185">Reference proteome</keyword>
<dbReference type="Gene3D" id="3.20.20.220">
    <property type="match status" value="1"/>
</dbReference>
<dbReference type="InterPro" id="IPR002872">
    <property type="entry name" value="Proline_DH_dom"/>
</dbReference>
<evidence type="ECO:0000259" key="2">
    <source>
        <dbReference type="Pfam" id="PF01619"/>
    </source>
</evidence>
<dbReference type="EC" id="1.5.99.8" evidence="3"/>
<reference evidence="4" key="1">
    <citation type="submission" date="2011-08" db="EMBL/GenBank/DDBJ databases">
        <title>The complete genome of Muricauda ruestringensis DSM 13258.</title>
        <authorList>
            <person name="Lucas S."/>
            <person name="Han J."/>
            <person name="Lapidus A."/>
            <person name="Bruce D."/>
            <person name="Goodwin L."/>
            <person name="Pitluck S."/>
            <person name="Peters L."/>
            <person name="Kyrpides N."/>
            <person name="Mavromatis K."/>
            <person name="Ivanova N."/>
            <person name="Ovchinnikova G."/>
            <person name="Teshima H."/>
            <person name="Detter J.C."/>
            <person name="Tapia R."/>
            <person name="Han C."/>
            <person name="Land M."/>
            <person name="Hauser L."/>
            <person name="Markowitz V."/>
            <person name="Cheng J.-F."/>
            <person name="Hugenholtz P."/>
            <person name="Woyke T."/>
            <person name="Wu D."/>
            <person name="Spring S."/>
            <person name="Schroeder M."/>
            <person name="Brambilla E."/>
            <person name="Klenk H.-P."/>
            <person name="Eisen J.A."/>
        </authorList>
    </citation>
    <scope>NUCLEOTIDE SEQUENCE [LARGE SCALE GENOMIC DNA]</scope>
    <source>
        <strain evidence="4">DSM 13258 / LMG 19739 / B1</strain>
    </source>
</reference>
<dbReference type="STRING" id="886377.Murru_2732"/>
<dbReference type="GO" id="GO:0010133">
    <property type="term" value="P:L-proline catabolic process to L-glutamate"/>
    <property type="evidence" value="ECO:0007669"/>
    <property type="project" value="TreeGrafter"/>
</dbReference>
<evidence type="ECO:0000256" key="1">
    <source>
        <dbReference type="ARBA" id="ARBA00023002"/>
    </source>
</evidence>
<dbReference type="PANTHER" id="PTHR13914">
    <property type="entry name" value="PROLINE OXIDASE"/>
    <property type="match status" value="1"/>
</dbReference>
<evidence type="ECO:0000313" key="4">
    <source>
        <dbReference type="Proteomes" id="UP000008908"/>
    </source>
</evidence>
<evidence type="ECO:0000313" key="3">
    <source>
        <dbReference type="EMBL" id="AEM71761.1"/>
    </source>
</evidence>
<dbReference type="Proteomes" id="UP000008908">
    <property type="component" value="Chromosome"/>
</dbReference>
<dbReference type="OrthoDB" id="1401444at2"/>
<name>G2PIE3_ALLRU</name>
<dbReference type="InterPro" id="IPR015659">
    <property type="entry name" value="Proline_oxidase"/>
</dbReference>
<accession>G2PIE3</accession>
<keyword evidence="1 3" id="KW-0560">Oxidoreductase</keyword>
<feature type="domain" description="Proline dehydrogenase" evidence="2">
    <location>
        <begin position="77"/>
        <end position="377"/>
    </location>
</feature>
<reference evidence="3 4" key="2">
    <citation type="journal article" date="2012" name="Stand. Genomic Sci.">
        <title>Complete genome sequence of the facultatively anaerobic, appendaged bacterium Muricauda ruestringensis type strain (B1(T)).</title>
        <authorList>
            <person name="Huntemann M."/>
            <person name="Teshima H."/>
            <person name="Lapidus A."/>
            <person name="Nolan M."/>
            <person name="Lucas S."/>
            <person name="Hammon N."/>
            <person name="Deshpande S."/>
            <person name="Cheng J.F."/>
            <person name="Tapia R."/>
            <person name="Goodwin L.A."/>
            <person name="Pitluck S."/>
            <person name="Liolios K."/>
            <person name="Pagani I."/>
            <person name="Ivanova N."/>
            <person name="Mavromatis K."/>
            <person name="Mikhailova N."/>
            <person name="Pati A."/>
            <person name="Chen A."/>
            <person name="Palaniappan K."/>
            <person name="Land M."/>
            <person name="Hauser L."/>
            <person name="Pan C."/>
            <person name="Brambilla E.M."/>
            <person name="Rohde M."/>
            <person name="Spring S."/>
            <person name="Goker M."/>
            <person name="Detter J.C."/>
            <person name="Bristow J."/>
            <person name="Eisen J.A."/>
            <person name="Markowitz V."/>
            <person name="Hugenholtz P."/>
            <person name="Kyrpides N.C."/>
            <person name="Klenk H.P."/>
            <person name="Woyke T."/>
        </authorList>
    </citation>
    <scope>NUCLEOTIDE SEQUENCE [LARGE SCALE GENOMIC DNA]</scope>
    <source>
        <strain evidence="4">DSM 13258 / LMG 19739 / B1</strain>
    </source>
</reference>
<dbReference type="eggNOG" id="COG0506">
    <property type="taxonomic scope" value="Bacteria"/>
</dbReference>
<dbReference type="AlphaFoldDB" id="G2PIE3"/>
<dbReference type="EMBL" id="CP002999">
    <property type="protein sequence ID" value="AEM71761.1"/>
    <property type="molecule type" value="Genomic_DNA"/>
</dbReference>
<dbReference type="RefSeq" id="WP_014034042.1">
    <property type="nucleotide sequence ID" value="NC_015945.1"/>
</dbReference>
<dbReference type="SUPFAM" id="SSF51730">
    <property type="entry name" value="FAD-linked oxidoreductase"/>
    <property type="match status" value="1"/>
</dbReference>
<dbReference type="PANTHER" id="PTHR13914:SF0">
    <property type="entry name" value="PROLINE DEHYDROGENASE 1, MITOCHONDRIAL"/>
    <property type="match status" value="1"/>
</dbReference>
<dbReference type="GO" id="GO:0004657">
    <property type="term" value="F:proline dehydrogenase activity"/>
    <property type="evidence" value="ECO:0007669"/>
    <property type="project" value="InterPro"/>
</dbReference>
<dbReference type="KEGG" id="mrs:Murru_2732"/>
<organism evidence="3 4">
    <name type="scientific">Allomuricauda ruestringensis (strain DSM 13258 / CIP 107369 / LMG 19739 / B1)</name>
    <name type="common">Muricauda ruestringensis</name>
    <dbReference type="NCBI Taxonomy" id="886377"/>
    <lineage>
        <taxon>Bacteria</taxon>
        <taxon>Pseudomonadati</taxon>
        <taxon>Bacteroidota</taxon>
        <taxon>Flavobacteriia</taxon>
        <taxon>Flavobacteriales</taxon>
        <taxon>Flavobacteriaceae</taxon>
        <taxon>Flagellimonas</taxon>
    </lineage>
</organism>
<dbReference type="GO" id="GO:0071949">
    <property type="term" value="F:FAD binding"/>
    <property type="evidence" value="ECO:0007669"/>
    <property type="project" value="TreeGrafter"/>
</dbReference>
<proteinExistence type="predicted"/>
<dbReference type="Pfam" id="PF01619">
    <property type="entry name" value="Pro_dh"/>
    <property type="match status" value="1"/>
</dbReference>
<protein>
    <submittedName>
        <fullName evidence="3">Proline dehydrogenase</fullName>
        <ecNumber evidence="3">1.5.99.8</ecNumber>
    </submittedName>
</protein>
<dbReference type="InterPro" id="IPR029041">
    <property type="entry name" value="FAD-linked_oxidoreductase-like"/>
</dbReference>
<sequence length="397" mass="45434">MSDILDFNNTETAFASKSNIELKKAKVLFGMLGYDQLTKIAKPLLNFAFQSRLPVEGVLKRTIFSQFCGGENLLECKNQIDKLYHNGTVMSILDYSVEGAESELSFDSTLDTLLKICKFSEFQKQIPFVVFKPTGIGRLEIFRKVSENVPLNLSEAEEWTRVKQRFEAICKAVAETDSLKIMVDAEESWSHAAVDGLTEEMMLKYNKKRTVVFATVQLYLSKKYEYLQQLKAFGEKNGVKVGVKLVRGAYMEKERDRSLAYGYDCPVCQDKSTTDKNFDSGMDYVLENLNVFDLFLGTHNEISCKQLVEKLHNKEIGSTDQRVWFGQLYGMSDNISFNMAKADYNVVKYVPFGPIKDVMPYLIRRAEENSSVGSQSSREMELLKKELQRRKEMAKLR</sequence>
<dbReference type="HOGENOM" id="CLU_018202_3_0_10"/>
<gene>
    <name evidence="3" type="ordered locus">Murru_2732</name>
</gene>